<dbReference type="PATRIC" id="fig|1114963.3.peg.4867"/>
<name>A0A0J7XHP1_9SPHN</name>
<evidence type="ECO:0000256" key="2">
    <source>
        <dbReference type="SAM" id="SignalP"/>
    </source>
</evidence>
<comment type="caution">
    <text evidence="3">The sequence shown here is derived from an EMBL/GenBank/DDBJ whole genome shotgun (WGS) entry which is preliminary data.</text>
</comment>
<gene>
    <name evidence="3" type="ORF">V474_06105</name>
</gene>
<keyword evidence="2" id="KW-0732">Signal</keyword>
<dbReference type="EMBL" id="JACU01000015">
    <property type="protein sequence ID" value="KMS50668.1"/>
    <property type="molecule type" value="Genomic_DNA"/>
</dbReference>
<feature type="chain" id="PRO_5005291453" evidence="2">
    <location>
        <begin position="24"/>
        <end position="126"/>
    </location>
</feature>
<accession>A0A0J7XHP1</accession>
<keyword evidence="4" id="KW-1185">Reference proteome</keyword>
<dbReference type="Proteomes" id="UP000052268">
    <property type="component" value="Unassembled WGS sequence"/>
</dbReference>
<sequence>MRLRISSLGMAAALLTVASAAQAQQTTRPGQITQLPMGQMEQRQTDPTQEINRPGQIAESAVGQVGQRQTATAIDTGPMGRVNTRIQNRVQNRIRNRIDRSYDPTANTTSPFEVAAEQTTRGQSAQ</sequence>
<organism evidence="3 4">
    <name type="scientific">Novosphingobium barchaimii LL02</name>
    <dbReference type="NCBI Taxonomy" id="1114963"/>
    <lineage>
        <taxon>Bacteria</taxon>
        <taxon>Pseudomonadati</taxon>
        <taxon>Pseudomonadota</taxon>
        <taxon>Alphaproteobacteria</taxon>
        <taxon>Sphingomonadales</taxon>
        <taxon>Sphingomonadaceae</taxon>
        <taxon>Novosphingobium</taxon>
    </lineage>
</organism>
<feature type="compositionally biased region" description="Low complexity" evidence="1">
    <location>
        <begin position="81"/>
        <end position="93"/>
    </location>
</feature>
<dbReference type="RefSeq" id="WP_148649534.1">
    <property type="nucleotide sequence ID" value="NZ_KQ130461.1"/>
</dbReference>
<dbReference type="OrthoDB" id="7582886at2"/>
<evidence type="ECO:0000313" key="3">
    <source>
        <dbReference type="EMBL" id="KMS50668.1"/>
    </source>
</evidence>
<reference evidence="3 4" key="1">
    <citation type="journal article" date="2015" name="G3 (Bethesda)">
        <title>Insights into Ongoing Evolution of the Hexachlorocyclohexane Catabolic Pathway from Comparative Genomics of Ten Sphingomonadaceae Strains.</title>
        <authorList>
            <person name="Pearce S.L."/>
            <person name="Oakeshott J.G."/>
            <person name="Pandey G."/>
        </authorList>
    </citation>
    <scope>NUCLEOTIDE SEQUENCE [LARGE SCALE GENOMIC DNA]</scope>
    <source>
        <strain evidence="3 4">LL02</strain>
    </source>
</reference>
<proteinExistence type="predicted"/>
<feature type="signal peptide" evidence="2">
    <location>
        <begin position="1"/>
        <end position="23"/>
    </location>
</feature>
<feature type="region of interest" description="Disordered" evidence="1">
    <location>
        <begin position="23"/>
        <end position="126"/>
    </location>
</feature>
<feature type="compositionally biased region" description="Polar residues" evidence="1">
    <location>
        <begin position="104"/>
        <end position="126"/>
    </location>
</feature>
<protein>
    <submittedName>
        <fullName evidence="3">Uncharacterized protein</fullName>
    </submittedName>
</protein>
<evidence type="ECO:0000313" key="4">
    <source>
        <dbReference type="Proteomes" id="UP000052268"/>
    </source>
</evidence>
<evidence type="ECO:0000256" key="1">
    <source>
        <dbReference type="SAM" id="MobiDB-lite"/>
    </source>
</evidence>
<dbReference type="AlphaFoldDB" id="A0A0J7XHP1"/>
<feature type="compositionally biased region" description="Polar residues" evidence="1">
    <location>
        <begin position="28"/>
        <end position="51"/>
    </location>
</feature>